<reference evidence="2" key="1">
    <citation type="submission" date="2014-11" db="EMBL/GenBank/DDBJ databases">
        <authorList>
            <person name="Amaro Gonzalez C."/>
        </authorList>
    </citation>
    <scope>NUCLEOTIDE SEQUENCE</scope>
</reference>
<feature type="region of interest" description="Disordered" evidence="1">
    <location>
        <begin position="1"/>
        <end position="24"/>
    </location>
</feature>
<dbReference type="AlphaFoldDB" id="A0A0E9T9T3"/>
<evidence type="ECO:0000256" key="1">
    <source>
        <dbReference type="SAM" id="MobiDB-lite"/>
    </source>
</evidence>
<organism evidence="2">
    <name type="scientific">Anguilla anguilla</name>
    <name type="common">European freshwater eel</name>
    <name type="synonym">Muraena anguilla</name>
    <dbReference type="NCBI Taxonomy" id="7936"/>
    <lineage>
        <taxon>Eukaryota</taxon>
        <taxon>Metazoa</taxon>
        <taxon>Chordata</taxon>
        <taxon>Craniata</taxon>
        <taxon>Vertebrata</taxon>
        <taxon>Euteleostomi</taxon>
        <taxon>Actinopterygii</taxon>
        <taxon>Neopterygii</taxon>
        <taxon>Teleostei</taxon>
        <taxon>Anguilliformes</taxon>
        <taxon>Anguillidae</taxon>
        <taxon>Anguilla</taxon>
    </lineage>
</organism>
<dbReference type="EMBL" id="GBXM01058932">
    <property type="protein sequence ID" value="JAH49645.1"/>
    <property type="molecule type" value="Transcribed_RNA"/>
</dbReference>
<accession>A0A0E9T9T3</accession>
<sequence>MARVRKTGRHDGATEGNRASQLDQGNVIADSVGIPLRMDNDLRRADSHGTWLIADLQVVLAQVDF</sequence>
<reference evidence="2" key="2">
    <citation type="journal article" date="2015" name="Fish Shellfish Immunol.">
        <title>Early steps in the European eel (Anguilla anguilla)-Vibrio vulnificus interaction in the gills: Role of the RtxA13 toxin.</title>
        <authorList>
            <person name="Callol A."/>
            <person name="Pajuelo D."/>
            <person name="Ebbesson L."/>
            <person name="Teles M."/>
            <person name="MacKenzie S."/>
            <person name="Amaro C."/>
        </authorList>
    </citation>
    <scope>NUCLEOTIDE SEQUENCE</scope>
</reference>
<evidence type="ECO:0000313" key="2">
    <source>
        <dbReference type="EMBL" id="JAH49645.1"/>
    </source>
</evidence>
<protein>
    <submittedName>
        <fullName evidence="2">Uncharacterized protein</fullName>
    </submittedName>
</protein>
<name>A0A0E9T9T3_ANGAN</name>
<proteinExistence type="predicted"/>